<gene>
    <name evidence="1" type="ORF">A4U43_C09F7930</name>
</gene>
<accession>A0A5P1E622</accession>
<reference evidence="2" key="1">
    <citation type="journal article" date="2017" name="Nat. Commun.">
        <title>The asparagus genome sheds light on the origin and evolution of a young Y chromosome.</title>
        <authorList>
            <person name="Harkess A."/>
            <person name="Zhou J."/>
            <person name="Xu C."/>
            <person name="Bowers J.E."/>
            <person name="Van der Hulst R."/>
            <person name="Ayyampalayam S."/>
            <person name="Mercati F."/>
            <person name="Riccardi P."/>
            <person name="McKain M.R."/>
            <person name="Kakrana A."/>
            <person name="Tang H."/>
            <person name="Ray J."/>
            <person name="Groenendijk J."/>
            <person name="Arikit S."/>
            <person name="Mathioni S.M."/>
            <person name="Nakano M."/>
            <person name="Shan H."/>
            <person name="Telgmann-Rauber A."/>
            <person name="Kanno A."/>
            <person name="Yue Z."/>
            <person name="Chen H."/>
            <person name="Li W."/>
            <person name="Chen Y."/>
            <person name="Xu X."/>
            <person name="Zhang Y."/>
            <person name="Luo S."/>
            <person name="Chen H."/>
            <person name="Gao J."/>
            <person name="Mao Z."/>
            <person name="Pires J.C."/>
            <person name="Luo M."/>
            <person name="Kudrna D."/>
            <person name="Wing R.A."/>
            <person name="Meyers B.C."/>
            <person name="Yi K."/>
            <person name="Kong H."/>
            <person name="Lavrijsen P."/>
            <person name="Sunseri F."/>
            <person name="Falavigna A."/>
            <person name="Ye Y."/>
            <person name="Leebens-Mack J.H."/>
            <person name="Chen G."/>
        </authorList>
    </citation>
    <scope>NUCLEOTIDE SEQUENCE [LARGE SCALE GENOMIC DNA]</scope>
    <source>
        <strain evidence="2">cv. DH0086</strain>
    </source>
</reference>
<dbReference type="AlphaFoldDB" id="A0A5P1E622"/>
<dbReference type="Gramene" id="ONK58082">
    <property type="protein sequence ID" value="ONK58082"/>
    <property type="gene ID" value="A4U43_C09F7930"/>
</dbReference>
<dbReference type="Proteomes" id="UP000243459">
    <property type="component" value="Chromosome 9"/>
</dbReference>
<protein>
    <submittedName>
        <fullName evidence="1">Uncharacterized protein</fullName>
    </submittedName>
</protein>
<dbReference type="EMBL" id="CM007389">
    <property type="protein sequence ID" value="ONK58082.1"/>
    <property type="molecule type" value="Genomic_DNA"/>
</dbReference>
<organism evidence="1 2">
    <name type="scientific">Asparagus officinalis</name>
    <name type="common">Garden asparagus</name>
    <dbReference type="NCBI Taxonomy" id="4686"/>
    <lineage>
        <taxon>Eukaryota</taxon>
        <taxon>Viridiplantae</taxon>
        <taxon>Streptophyta</taxon>
        <taxon>Embryophyta</taxon>
        <taxon>Tracheophyta</taxon>
        <taxon>Spermatophyta</taxon>
        <taxon>Magnoliopsida</taxon>
        <taxon>Liliopsida</taxon>
        <taxon>Asparagales</taxon>
        <taxon>Asparagaceae</taxon>
        <taxon>Asparagoideae</taxon>
        <taxon>Asparagus</taxon>
    </lineage>
</organism>
<sequence length="80" mass="8739">MSPSELRSKIGMSRPAVMGSRSAVTGMDLGEVDGKQHLLEFEQRLFGSNKVVEAENSPIRSTSNFQLEGPDIFGLEKTVL</sequence>
<evidence type="ECO:0000313" key="1">
    <source>
        <dbReference type="EMBL" id="ONK58082.1"/>
    </source>
</evidence>
<name>A0A5P1E622_ASPOF</name>
<proteinExistence type="predicted"/>
<keyword evidence="2" id="KW-1185">Reference proteome</keyword>
<evidence type="ECO:0000313" key="2">
    <source>
        <dbReference type="Proteomes" id="UP000243459"/>
    </source>
</evidence>